<proteinExistence type="predicted"/>
<comment type="caution">
    <text evidence="2">The sequence shown here is derived from an EMBL/GenBank/DDBJ whole genome shotgun (WGS) entry which is preliminary data.</text>
</comment>
<feature type="transmembrane region" description="Helical" evidence="1">
    <location>
        <begin position="94"/>
        <end position="112"/>
    </location>
</feature>
<keyword evidence="1" id="KW-0812">Transmembrane</keyword>
<name>A0A6P1DT97_9GAMM</name>
<protein>
    <submittedName>
        <fullName evidence="2">Uncharacterized protein</fullName>
    </submittedName>
</protein>
<reference evidence="3" key="1">
    <citation type="journal article" date="2020" name="Microbiol. Resour. Announc.">
        <title>Draft Genome Sequences of Thiorhodococcus mannitoliphagus and Thiorhodococcus minor, Purple Sulfur Photosynthetic Bacteria in the Gammaproteobacterial Family Chromatiaceae.</title>
        <authorList>
            <person name="Aviles F.A."/>
            <person name="Meyer T.E."/>
            <person name="Kyndt J.A."/>
        </authorList>
    </citation>
    <scope>NUCLEOTIDE SEQUENCE [LARGE SCALE GENOMIC DNA]</scope>
    <source>
        <strain evidence="3">DSM 18266</strain>
    </source>
</reference>
<keyword evidence="1" id="KW-0472">Membrane</keyword>
<sequence>MLALLPIIILYAVTIILYALTREDLAGTASYWEYFVPVVAFISIITAWANAYARGDSRLLYLIRQIIIWGAFLWMLLTLQAAGVEAALGSEKTTITLILMLAMVAMLVGLYLDAKMFFYSLFLGLCGYLLADPANVAVLGKIGETLKIEDAANKPMMMIMLLAIGTFLISIFLLLSTRGSVAARRSR</sequence>
<feature type="transmembrane region" description="Helical" evidence="1">
    <location>
        <begin position="31"/>
        <end position="49"/>
    </location>
</feature>
<feature type="transmembrane region" description="Helical" evidence="1">
    <location>
        <begin position="156"/>
        <end position="177"/>
    </location>
</feature>
<feature type="transmembrane region" description="Helical" evidence="1">
    <location>
        <begin position="117"/>
        <end position="136"/>
    </location>
</feature>
<dbReference type="EMBL" id="JAAIJR010000002">
    <property type="protein sequence ID" value="NEX18935.1"/>
    <property type="molecule type" value="Genomic_DNA"/>
</dbReference>
<keyword evidence="1" id="KW-1133">Transmembrane helix</keyword>
<dbReference type="Proteomes" id="UP000471640">
    <property type="component" value="Unassembled WGS sequence"/>
</dbReference>
<dbReference type="AlphaFoldDB" id="A0A6P1DT97"/>
<evidence type="ECO:0000256" key="1">
    <source>
        <dbReference type="SAM" id="Phobius"/>
    </source>
</evidence>
<accession>A0A6P1DT97</accession>
<evidence type="ECO:0000313" key="3">
    <source>
        <dbReference type="Proteomes" id="UP000471640"/>
    </source>
</evidence>
<reference evidence="2 3" key="2">
    <citation type="submission" date="2020-02" db="EMBL/GenBank/DDBJ databases">
        <title>Genome sequences of Thiorhodococcus mannitoliphagus and Thiorhodococcus minor, purple sulfur photosynthetic bacteria in the gammaproteobacterial family, Chromatiaceae.</title>
        <authorList>
            <person name="Aviles F.A."/>
            <person name="Meyer T.E."/>
            <person name="Kyndt J.A."/>
        </authorList>
    </citation>
    <scope>NUCLEOTIDE SEQUENCE [LARGE SCALE GENOMIC DNA]</scope>
    <source>
        <strain evidence="2 3">DSM 18266</strain>
    </source>
</reference>
<organism evidence="2 3">
    <name type="scientific">Thiorhodococcus mannitoliphagus</name>
    <dbReference type="NCBI Taxonomy" id="329406"/>
    <lineage>
        <taxon>Bacteria</taxon>
        <taxon>Pseudomonadati</taxon>
        <taxon>Pseudomonadota</taxon>
        <taxon>Gammaproteobacteria</taxon>
        <taxon>Chromatiales</taxon>
        <taxon>Chromatiaceae</taxon>
        <taxon>Thiorhodococcus</taxon>
    </lineage>
</organism>
<keyword evidence="3" id="KW-1185">Reference proteome</keyword>
<feature type="transmembrane region" description="Helical" evidence="1">
    <location>
        <begin position="61"/>
        <end position="82"/>
    </location>
</feature>
<evidence type="ECO:0000313" key="2">
    <source>
        <dbReference type="EMBL" id="NEX18935.1"/>
    </source>
</evidence>
<gene>
    <name evidence="2" type="ORF">G3480_01150</name>
</gene>